<keyword evidence="2" id="KW-1185">Reference proteome</keyword>
<dbReference type="EMBL" id="KN833731">
    <property type="protein sequence ID" value="KIK23006.1"/>
    <property type="molecule type" value="Genomic_DNA"/>
</dbReference>
<evidence type="ECO:0000313" key="2">
    <source>
        <dbReference type="Proteomes" id="UP000054018"/>
    </source>
</evidence>
<gene>
    <name evidence="1" type="ORF">PISMIDRAFT_679618</name>
</gene>
<dbReference type="AlphaFoldDB" id="A0A0C9Z1Y6"/>
<dbReference type="Proteomes" id="UP000054018">
    <property type="component" value="Unassembled WGS sequence"/>
</dbReference>
<reference evidence="1 2" key="1">
    <citation type="submission" date="2014-04" db="EMBL/GenBank/DDBJ databases">
        <authorList>
            <consortium name="DOE Joint Genome Institute"/>
            <person name="Kuo A."/>
            <person name="Kohler A."/>
            <person name="Costa M.D."/>
            <person name="Nagy L.G."/>
            <person name="Floudas D."/>
            <person name="Copeland A."/>
            <person name="Barry K.W."/>
            <person name="Cichocki N."/>
            <person name="Veneault-Fourrey C."/>
            <person name="LaButti K."/>
            <person name="Lindquist E.A."/>
            <person name="Lipzen A."/>
            <person name="Lundell T."/>
            <person name="Morin E."/>
            <person name="Murat C."/>
            <person name="Sun H."/>
            <person name="Tunlid A."/>
            <person name="Henrissat B."/>
            <person name="Grigoriev I.V."/>
            <person name="Hibbett D.S."/>
            <person name="Martin F."/>
            <person name="Nordberg H.P."/>
            <person name="Cantor M.N."/>
            <person name="Hua S.X."/>
        </authorList>
    </citation>
    <scope>NUCLEOTIDE SEQUENCE [LARGE SCALE GENOMIC DNA]</scope>
    <source>
        <strain evidence="1 2">441</strain>
    </source>
</reference>
<sequence>MHGEPYEDEFLPYPFEAKYEDAVPQQSEFQVDRRGDGGKNSLEVNQHRYMAYTDTVQIDYAGVVAGLPCSWPC</sequence>
<proteinExistence type="predicted"/>
<name>A0A0C9Z1Y6_9AGAM</name>
<accession>A0A0C9Z1Y6</accession>
<evidence type="ECO:0000313" key="1">
    <source>
        <dbReference type="EMBL" id="KIK23006.1"/>
    </source>
</evidence>
<reference evidence="2" key="2">
    <citation type="submission" date="2015-01" db="EMBL/GenBank/DDBJ databases">
        <title>Evolutionary Origins and Diversification of the Mycorrhizal Mutualists.</title>
        <authorList>
            <consortium name="DOE Joint Genome Institute"/>
            <consortium name="Mycorrhizal Genomics Consortium"/>
            <person name="Kohler A."/>
            <person name="Kuo A."/>
            <person name="Nagy L.G."/>
            <person name="Floudas D."/>
            <person name="Copeland A."/>
            <person name="Barry K.W."/>
            <person name="Cichocki N."/>
            <person name="Veneault-Fourrey C."/>
            <person name="LaButti K."/>
            <person name="Lindquist E.A."/>
            <person name="Lipzen A."/>
            <person name="Lundell T."/>
            <person name="Morin E."/>
            <person name="Murat C."/>
            <person name="Riley R."/>
            <person name="Ohm R."/>
            <person name="Sun H."/>
            <person name="Tunlid A."/>
            <person name="Henrissat B."/>
            <person name="Grigoriev I.V."/>
            <person name="Hibbett D.S."/>
            <person name="Martin F."/>
        </authorList>
    </citation>
    <scope>NUCLEOTIDE SEQUENCE [LARGE SCALE GENOMIC DNA]</scope>
    <source>
        <strain evidence="2">441</strain>
    </source>
</reference>
<dbReference type="HOGENOM" id="CLU_2705798_0_0_1"/>
<protein>
    <submittedName>
        <fullName evidence="1">Uncharacterized protein</fullName>
    </submittedName>
</protein>
<organism evidence="1 2">
    <name type="scientific">Pisolithus microcarpus 441</name>
    <dbReference type="NCBI Taxonomy" id="765257"/>
    <lineage>
        <taxon>Eukaryota</taxon>
        <taxon>Fungi</taxon>
        <taxon>Dikarya</taxon>
        <taxon>Basidiomycota</taxon>
        <taxon>Agaricomycotina</taxon>
        <taxon>Agaricomycetes</taxon>
        <taxon>Agaricomycetidae</taxon>
        <taxon>Boletales</taxon>
        <taxon>Sclerodermatineae</taxon>
        <taxon>Pisolithaceae</taxon>
        <taxon>Pisolithus</taxon>
    </lineage>
</organism>